<feature type="compositionally biased region" description="Acidic residues" evidence="1">
    <location>
        <begin position="70"/>
        <end position="89"/>
    </location>
</feature>
<feature type="compositionally biased region" description="Basic and acidic residues" evidence="1">
    <location>
        <begin position="27"/>
        <end position="37"/>
    </location>
</feature>
<feature type="region of interest" description="Disordered" evidence="1">
    <location>
        <begin position="202"/>
        <end position="223"/>
    </location>
</feature>
<dbReference type="PANTHER" id="PTHR35166">
    <property type="entry name" value="OS05G0193700 PROTEIN-RELATED"/>
    <property type="match status" value="1"/>
</dbReference>
<dbReference type="EMBL" id="RWGY01000722">
    <property type="protein sequence ID" value="TVT99414.1"/>
    <property type="molecule type" value="Genomic_DNA"/>
</dbReference>
<feature type="non-terminal residue" evidence="2">
    <location>
        <position position="1"/>
    </location>
</feature>
<dbReference type="Gramene" id="TVT99414">
    <property type="protein sequence ID" value="TVT99414"/>
    <property type="gene ID" value="EJB05_55235"/>
</dbReference>
<reference evidence="2 3" key="1">
    <citation type="journal article" date="2019" name="Sci. Rep.">
        <title>A high-quality genome of Eragrostis curvula grass provides insights into Poaceae evolution and supports new strategies to enhance forage quality.</title>
        <authorList>
            <person name="Carballo J."/>
            <person name="Santos B.A.C.M."/>
            <person name="Zappacosta D."/>
            <person name="Garbus I."/>
            <person name="Selva J.P."/>
            <person name="Gallo C.A."/>
            <person name="Diaz A."/>
            <person name="Albertini E."/>
            <person name="Caccamo M."/>
            <person name="Echenique V."/>
        </authorList>
    </citation>
    <scope>NUCLEOTIDE SEQUENCE [LARGE SCALE GENOMIC DNA]</scope>
    <source>
        <strain evidence="3">cv. Victoria</strain>
        <tissue evidence="2">Leaf</tissue>
    </source>
</reference>
<dbReference type="OrthoDB" id="694329at2759"/>
<dbReference type="Proteomes" id="UP000324897">
    <property type="component" value="Unassembled WGS sequence"/>
</dbReference>
<evidence type="ECO:0000313" key="3">
    <source>
        <dbReference type="Proteomes" id="UP000324897"/>
    </source>
</evidence>
<comment type="caution">
    <text evidence="2">The sequence shown here is derived from an EMBL/GenBank/DDBJ whole genome shotgun (WGS) entry which is preliminary data.</text>
</comment>
<dbReference type="PANTHER" id="PTHR35166:SF20">
    <property type="entry name" value="EXPRESSED PROTEIN"/>
    <property type="match status" value="1"/>
</dbReference>
<sequence length="223" mass="24589">MAGEEECTVEGRYSTKNNDDEEVVPGKLDDPAMEKPVPEGICSDDGAGCFAAGAESGEESAMSDAGSEHEDAEEEADADDDDDGATDSDADARMSGTDYVLAYKELPQYEIDLILAGSVEHEGFTDTELFKSMTADPSVTPEDIAAAAVEHEDRMDARARFREYVREEYKAKGYVGVSDEYIAKRVRTEEIWKKMWEELFADSDDDDDDGSDEEQEERQKSAV</sequence>
<proteinExistence type="predicted"/>
<feature type="region of interest" description="Disordered" evidence="1">
    <location>
        <begin position="1"/>
        <end position="94"/>
    </location>
</feature>
<accession>A0A5J9SK76</accession>
<gene>
    <name evidence="2" type="ORF">EJB05_55235</name>
</gene>
<feature type="compositionally biased region" description="Low complexity" evidence="1">
    <location>
        <begin position="46"/>
        <end position="65"/>
    </location>
</feature>
<keyword evidence="3" id="KW-1185">Reference proteome</keyword>
<dbReference type="AlphaFoldDB" id="A0A5J9SK76"/>
<feature type="compositionally biased region" description="Acidic residues" evidence="1">
    <location>
        <begin position="202"/>
        <end position="216"/>
    </location>
</feature>
<organism evidence="2 3">
    <name type="scientific">Eragrostis curvula</name>
    <name type="common">weeping love grass</name>
    <dbReference type="NCBI Taxonomy" id="38414"/>
    <lineage>
        <taxon>Eukaryota</taxon>
        <taxon>Viridiplantae</taxon>
        <taxon>Streptophyta</taxon>
        <taxon>Embryophyta</taxon>
        <taxon>Tracheophyta</taxon>
        <taxon>Spermatophyta</taxon>
        <taxon>Magnoliopsida</taxon>
        <taxon>Liliopsida</taxon>
        <taxon>Poales</taxon>
        <taxon>Poaceae</taxon>
        <taxon>PACMAD clade</taxon>
        <taxon>Chloridoideae</taxon>
        <taxon>Eragrostideae</taxon>
        <taxon>Eragrostidinae</taxon>
        <taxon>Eragrostis</taxon>
    </lineage>
</organism>
<evidence type="ECO:0000313" key="2">
    <source>
        <dbReference type="EMBL" id="TVT99414.1"/>
    </source>
</evidence>
<evidence type="ECO:0000256" key="1">
    <source>
        <dbReference type="SAM" id="MobiDB-lite"/>
    </source>
</evidence>
<protein>
    <submittedName>
        <fullName evidence="2">Uncharacterized protein</fullName>
    </submittedName>
</protein>
<name>A0A5J9SK76_9POAL</name>